<accession>A0A0K2TTL1</accession>
<reference evidence="1" key="1">
    <citation type="submission" date="2014-05" db="EMBL/GenBank/DDBJ databases">
        <authorList>
            <person name="Chronopoulou M."/>
        </authorList>
    </citation>
    <scope>NUCLEOTIDE SEQUENCE</scope>
    <source>
        <tissue evidence="1">Whole organism</tissue>
    </source>
</reference>
<organism evidence="1">
    <name type="scientific">Lepeophtheirus salmonis</name>
    <name type="common">Salmon louse</name>
    <name type="synonym">Caligus salmonis</name>
    <dbReference type="NCBI Taxonomy" id="72036"/>
    <lineage>
        <taxon>Eukaryota</taxon>
        <taxon>Metazoa</taxon>
        <taxon>Ecdysozoa</taxon>
        <taxon>Arthropoda</taxon>
        <taxon>Crustacea</taxon>
        <taxon>Multicrustacea</taxon>
        <taxon>Hexanauplia</taxon>
        <taxon>Copepoda</taxon>
        <taxon>Siphonostomatoida</taxon>
        <taxon>Caligidae</taxon>
        <taxon>Lepeophtheirus</taxon>
    </lineage>
</organism>
<proteinExistence type="predicted"/>
<evidence type="ECO:0000313" key="1">
    <source>
        <dbReference type="EMBL" id="CDW29007.1"/>
    </source>
</evidence>
<name>A0A0K2TTL1_LEPSM</name>
<protein>
    <submittedName>
        <fullName evidence="1">Uncharacterized protein</fullName>
    </submittedName>
</protein>
<dbReference type="AlphaFoldDB" id="A0A0K2TTL1"/>
<sequence length="30" mass="3402">MKNTRNLISNSPLTFSQRSSPVEASKITFF</sequence>
<dbReference type="EMBL" id="HACA01011646">
    <property type="protein sequence ID" value="CDW29007.1"/>
    <property type="molecule type" value="Transcribed_RNA"/>
</dbReference>